<protein>
    <recommendedName>
        <fullName evidence="3">Methyltransferase family protein</fullName>
    </recommendedName>
</protein>
<proteinExistence type="predicted"/>
<evidence type="ECO:0008006" key="3">
    <source>
        <dbReference type="Google" id="ProtNLM"/>
    </source>
</evidence>
<gene>
    <name evidence="1" type="ORF">EV655_106179</name>
</gene>
<sequence length="290" mass="30774">MVADAPMTPVDIEPLPRLARLAWDRAPALCASRDGCADYHRSWSMLRLVRAGGKPPAGWRFFHAEIARAAARGARRVLISGGADAGLLAIVASGFRNAGVVPRITFVDRCATPVMQNRLLGAELGLDLRAETADLREFRADGMDLVIAHSFLVFFETAERARVVANWAESLAPGGALLMSSALADEGPGALWRPASADDIPARKARLQAQARGAGLTPAEAAELADVAGRVWATRPSDRTGGLTEAELRGHFRAAGLAVERIACKPRADAPALGAARQRRRAEIVARAPG</sequence>
<dbReference type="Gene3D" id="3.40.50.150">
    <property type="entry name" value="Vaccinia Virus protein VP39"/>
    <property type="match status" value="1"/>
</dbReference>
<dbReference type="AlphaFoldDB" id="A0A4R2KLW1"/>
<evidence type="ECO:0000313" key="1">
    <source>
        <dbReference type="EMBL" id="TCO71686.1"/>
    </source>
</evidence>
<comment type="caution">
    <text evidence="1">The sequence shown here is derived from an EMBL/GenBank/DDBJ whole genome shotgun (WGS) entry which is preliminary data.</text>
</comment>
<dbReference type="InterPro" id="IPR029063">
    <property type="entry name" value="SAM-dependent_MTases_sf"/>
</dbReference>
<reference evidence="1 2" key="1">
    <citation type="submission" date="2019-03" db="EMBL/GenBank/DDBJ databases">
        <title>Genomic Encyclopedia of Type Strains, Phase IV (KMG-IV): sequencing the most valuable type-strain genomes for metagenomic binning, comparative biology and taxonomic classification.</title>
        <authorList>
            <person name="Goeker M."/>
        </authorList>
    </citation>
    <scope>NUCLEOTIDE SEQUENCE [LARGE SCALE GENOMIC DNA]</scope>
    <source>
        <strain evidence="1 2">DSM 4868</strain>
    </source>
</reference>
<keyword evidence="2" id="KW-1185">Reference proteome</keyword>
<dbReference type="Proteomes" id="UP000295142">
    <property type="component" value="Unassembled WGS sequence"/>
</dbReference>
<evidence type="ECO:0000313" key="2">
    <source>
        <dbReference type="Proteomes" id="UP000295142"/>
    </source>
</evidence>
<dbReference type="EMBL" id="SLWW01000006">
    <property type="protein sequence ID" value="TCO71686.1"/>
    <property type="molecule type" value="Genomic_DNA"/>
</dbReference>
<name>A0A4R2KLW1_9RHOB</name>
<accession>A0A4R2KLW1</accession>
<dbReference type="SUPFAM" id="SSF53335">
    <property type="entry name" value="S-adenosyl-L-methionine-dependent methyltransferases"/>
    <property type="match status" value="1"/>
</dbReference>
<organism evidence="1 2">
    <name type="scientific">Rhodovulum euryhalinum</name>
    <dbReference type="NCBI Taxonomy" id="35805"/>
    <lineage>
        <taxon>Bacteria</taxon>
        <taxon>Pseudomonadati</taxon>
        <taxon>Pseudomonadota</taxon>
        <taxon>Alphaproteobacteria</taxon>
        <taxon>Rhodobacterales</taxon>
        <taxon>Paracoccaceae</taxon>
        <taxon>Rhodovulum</taxon>
    </lineage>
</organism>